<organism evidence="2">
    <name type="scientific">Laccaria bicolor (strain S238N-H82 / ATCC MYA-4686)</name>
    <name type="common">Bicoloured deceiver</name>
    <name type="synonym">Laccaria laccata var. bicolor</name>
    <dbReference type="NCBI Taxonomy" id="486041"/>
    <lineage>
        <taxon>Eukaryota</taxon>
        <taxon>Fungi</taxon>
        <taxon>Dikarya</taxon>
        <taxon>Basidiomycota</taxon>
        <taxon>Agaricomycotina</taxon>
        <taxon>Agaricomycetes</taxon>
        <taxon>Agaricomycetidae</taxon>
        <taxon>Agaricales</taxon>
        <taxon>Agaricineae</taxon>
        <taxon>Hydnangiaceae</taxon>
        <taxon>Laccaria</taxon>
    </lineage>
</organism>
<name>B0DL58_LACBS</name>
<reference evidence="1 2" key="1">
    <citation type="journal article" date="2008" name="Nature">
        <title>The genome of Laccaria bicolor provides insights into mycorrhizal symbiosis.</title>
        <authorList>
            <person name="Martin F."/>
            <person name="Aerts A."/>
            <person name="Ahren D."/>
            <person name="Brun A."/>
            <person name="Danchin E.G.J."/>
            <person name="Duchaussoy F."/>
            <person name="Gibon J."/>
            <person name="Kohler A."/>
            <person name="Lindquist E."/>
            <person name="Pereda V."/>
            <person name="Salamov A."/>
            <person name="Shapiro H.J."/>
            <person name="Wuyts J."/>
            <person name="Blaudez D."/>
            <person name="Buee M."/>
            <person name="Brokstein P."/>
            <person name="Canbaeck B."/>
            <person name="Cohen D."/>
            <person name="Courty P.E."/>
            <person name="Coutinho P.M."/>
            <person name="Delaruelle C."/>
            <person name="Detter J.C."/>
            <person name="Deveau A."/>
            <person name="DiFazio S."/>
            <person name="Duplessis S."/>
            <person name="Fraissinet-Tachet L."/>
            <person name="Lucic E."/>
            <person name="Frey-Klett P."/>
            <person name="Fourrey C."/>
            <person name="Feussner I."/>
            <person name="Gay G."/>
            <person name="Grimwood J."/>
            <person name="Hoegger P.J."/>
            <person name="Jain P."/>
            <person name="Kilaru S."/>
            <person name="Labbe J."/>
            <person name="Lin Y.C."/>
            <person name="Legue V."/>
            <person name="Le Tacon F."/>
            <person name="Marmeisse R."/>
            <person name="Melayah D."/>
            <person name="Montanini B."/>
            <person name="Muratet M."/>
            <person name="Nehls U."/>
            <person name="Niculita-Hirzel H."/>
            <person name="Oudot-Le Secq M.P."/>
            <person name="Peter M."/>
            <person name="Quesneville H."/>
            <person name="Rajashekar B."/>
            <person name="Reich M."/>
            <person name="Rouhier N."/>
            <person name="Schmutz J."/>
            <person name="Yin T."/>
            <person name="Chalot M."/>
            <person name="Henrissat B."/>
            <person name="Kuees U."/>
            <person name="Lucas S."/>
            <person name="Van de Peer Y."/>
            <person name="Podila G.K."/>
            <person name="Polle A."/>
            <person name="Pukkila P.J."/>
            <person name="Richardson P.M."/>
            <person name="Rouze P."/>
            <person name="Sanders I.R."/>
            <person name="Stajich J.E."/>
            <person name="Tunlid A."/>
            <person name="Tuskan G."/>
            <person name="Grigoriev I.V."/>
        </authorList>
    </citation>
    <scope>NUCLEOTIDE SEQUENCE [LARGE SCALE GENOMIC DNA]</scope>
    <source>
        <strain evidence="2">S238N-H82 / ATCC MYA-4686</strain>
    </source>
</reference>
<keyword evidence="2" id="KW-1185">Reference proteome</keyword>
<dbReference type="OrthoDB" id="3238562at2759"/>
<dbReference type="AlphaFoldDB" id="B0DL58"/>
<sequence length="250" mass="28515">MALGGMKIAVVTPGRLFIIQINVHDDREPSFLNKDCDEIDVTASAEPLKLMITDPNLEKPRSRGFMRDAHFIDGGRALLICYLDTKEVVVWSINPWRRIWQCPLERRIGNSDWSPSSNALAIWNLQNGVDVYHLTDTCEHVGNFPVEIRNQPAMQVQWGFYGECVISGSHKGRIYVWGTQTGKILQILQHGKRSQIIQAITYFSPNYHHHMIASACQPTSDGERPIIKIWQADTVSFWNVTYLVVILTRL</sequence>
<dbReference type="SUPFAM" id="SSF50978">
    <property type="entry name" value="WD40 repeat-like"/>
    <property type="match status" value="1"/>
</dbReference>
<protein>
    <submittedName>
        <fullName evidence="1">Predicted protein</fullName>
    </submittedName>
</protein>
<dbReference type="HOGENOM" id="CLU_1111564_0_0_1"/>
<dbReference type="GeneID" id="6080255"/>
<evidence type="ECO:0000313" key="1">
    <source>
        <dbReference type="EMBL" id="EDR04853.1"/>
    </source>
</evidence>
<dbReference type="KEGG" id="lbc:LACBIDRAFT_304193"/>
<dbReference type="Proteomes" id="UP000001194">
    <property type="component" value="Unassembled WGS sequence"/>
</dbReference>
<gene>
    <name evidence="1" type="ORF">LACBIDRAFT_304193</name>
</gene>
<dbReference type="RefSeq" id="XP_001884677.1">
    <property type="nucleotide sequence ID" value="XM_001884642.1"/>
</dbReference>
<evidence type="ECO:0000313" key="2">
    <source>
        <dbReference type="Proteomes" id="UP000001194"/>
    </source>
</evidence>
<dbReference type="InterPro" id="IPR036322">
    <property type="entry name" value="WD40_repeat_dom_sf"/>
</dbReference>
<proteinExistence type="predicted"/>
<accession>B0DL58</accession>
<dbReference type="InterPro" id="IPR015943">
    <property type="entry name" value="WD40/YVTN_repeat-like_dom_sf"/>
</dbReference>
<dbReference type="EMBL" id="DS547116">
    <property type="protein sequence ID" value="EDR04853.1"/>
    <property type="molecule type" value="Genomic_DNA"/>
</dbReference>
<dbReference type="Gene3D" id="2.130.10.10">
    <property type="entry name" value="YVTN repeat-like/Quinoprotein amine dehydrogenase"/>
    <property type="match status" value="1"/>
</dbReference>
<dbReference type="InParanoid" id="B0DL58"/>